<dbReference type="InParanoid" id="A0A371RKS2"/>
<feature type="compositionally biased region" description="Polar residues" evidence="2">
    <location>
        <begin position="1"/>
        <end position="12"/>
    </location>
</feature>
<dbReference type="InterPro" id="IPR007607">
    <property type="entry name" value="BacA/B"/>
</dbReference>
<dbReference type="Pfam" id="PF04519">
    <property type="entry name" value="Bactofilin"/>
    <property type="match status" value="1"/>
</dbReference>
<dbReference type="OrthoDB" id="5738271at2"/>
<comment type="caution">
    <text evidence="3">The sequence shown here is derived from an EMBL/GenBank/DDBJ whole genome shotgun (WGS) entry which is preliminary data.</text>
</comment>
<sequence>MFSKAKSNNQQEVIEAQQVMADAEDSTKKNNGRGRGRSSSRPAGVPSIISSDVVIKGSIESAGEVQFDGEIDGDIKAKGLVIGDGARVDGEVMAEKVRVSGSVEGSIRAVEVELASTAFVKGDITHKSLTIESGARFDGSSEHSDDPLSGSGAKLVTPRKTVTPPVSAAVEEETTQQDFAEEVVEEEAPRRPVARLEAPRARELMPTRNDPVADRPLLKRPATSTLR</sequence>
<feature type="compositionally biased region" description="Basic and acidic residues" evidence="2">
    <location>
        <begin position="197"/>
        <end position="217"/>
    </location>
</feature>
<dbReference type="PANTHER" id="PTHR35024">
    <property type="entry name" value="HYPOTHETICAL CYTOSOLIC PROTEIN"/>
    <property type="match status" value="1"/>
</dbReference>
<gene>
    <name evidence="3" type="ORF">DX908_12770</name>
</gene>
<proteinExistence type="inferred from homology"/>
<feature type="region of interest" description="Disordered" evidence="2">
    <location>
        <begin position="136"/>
        <end position="227"/>
    </location>
</feature>
<protein>
    <submittedName>
        <fullName evidence="3">Polymer-forming cytoskeletal protein</fullName>
    </submittedName>
</protein>
<reference evidence="3 4" key="1">
    <citation type="submission" date="2018-08" db="EMBL/GenBank/DDBJ databases">
        <title>Parvularcula sp. SM1705, isolated from surface water of the South Sea China.</title>
        <authorList>
            <person name="Sun L."/>
        </authorList>
    </citation>
    <scope>NUCLEOTIDE SEQUENCE [LARGE SCALE GENOMIC DNA]</scope>
    <source>
        <strain evidence="3 4">SM1705</strain>
    </source>
</reference>
<dbReference type="EMBL" id="QUQO01000001">
    <property type="protein sequence ID" value="RFB06058.1"/>
    <property type="molecule type" value="Genomic_DNA"/>
</dbReference>
<name>A0A371RKS2_9PROT</name>
<dbReference type="RefSeq" id="WP_116392691.1">
    <property type="nucleotide sequence ID" value="NZ_QUQO01000001.1"/>
</dbReference>
<dbReference type="Proteomes" id="UP000264589">
    <property type="component" value="Unassembled WGS sequence"/>
</dbReference>
<evidence type="ECO:0000313" key="4">
    <source>
        <dbReference type="Proteomes" id="UP000264589"/>
    </source>
</evidence>
<accession>A0A371RKS2</accession>
<feature type="region of interest" description="Disordered" evidence="2">
    <location>
        <begin position="1"/>
        <end position="47"/>
    </location>
</feature>
<dbReference type="PANTHER" id="PTHR35024:SF4">
    <property type="entry name" value="POLYMER-FORMING CYTOSKELETAL PROTEIN"/>
    <property type="match status" value="1"/>
</dbReference>
<feature type="compositionally biased region" description="Acidic residues" evidence="2">
    <location>
        <begin position="170"/>
        <end position="186"/>
    </location>
</feature>
<evidence type="ECO:0000313" key="3">
    <source>
        <dbReference type="EMBL" id="RFB06058.1"/>
    </source>
</evidence>
<evidence type="ECO:0000256" key="1">
    <source>
        <dbReference type="ARBA" id="ARBA00044755"/>
    </source>
</evidence>
<evidence type="ECO:0000256" key="2">
    <source>
        <dbReference type="SAM" id="MobiDB-lite"/>
    </source>
</evidence>
<organism evidence="3 4">
    <name type="scientific">Parvularcula marina</name>
    <dbReference type="NCBI Taxonomy" id="2292771"/>
    <lineage>
        <taxon>Bacteria</taxon>
        <taxon>Pseudomonadati</taxon>
        <taxon>Pseudomonadota</taxon>
        <taxon>Alphaproteobacteria</taxon>
        <taxon>Parvularculales</taxon>
        <taxon>Parvularculaceae</taxon>
        <taxon>Parvularcula</taxon>
    </lineage>
</organism>
<comment type="similarity">
    <text evidence="1">Belongs to the bactofilin family.</text>
</comment>
<dbReference type="AlphaFoldDB" id="A0A371RKS2"/>
<keyword evidence="4" id="KW-1185">Reference proteome</keyword>